<proteinExistence type="predicted"/>
<accession>A0A8D5U6H3</accession>
<keyword evidence="3" id="KW-1185">Reference proteome</keyword>
<dbReference type="EMBL" id="AP024597">
    <property type="protein sequence ID" value="BCU69893.1"/>
    <property type="molecule type" value="Genomic_DNA"/>
</dbReference>
<evidence type="ECO:0000313" key="3">
    <source>
        <dbReference type="Proteomes" id="UP000825123"/>
    </source>
</evidence>
<protein>
    <submittedName>
        <fullName evidence="2">Uncharacterized protein</fullName>
    </submittedName>
</protein>
<reference evidence="2 3" key="1">
    <citation type="submission" date="2021-04" db="EMBL/GenBank/DDBJ databases">
        <title>Complete genome sequence of Stygiolobus sp. KN-1.</title>
        <authorList>
            <person name="Nakamura K."/>
            <person name="Sakai H."/>
            <person name="Kurosawa N."/>
        </authorList>
    </citation>
    <scope>NUCLEOTIDE SEQUENCE [LARGE SCALE GENOMIC DNA]</scope>
    <source>
        <strain evidence="2 3">KN-1</strain>
    </source>
</reference>
<evidence type="ECO:0000256" key="1">
    <source>
        <dbReference type="SAM" id="Phobius"/>
    </source>
</evidence>
<dbReference type="InterPro" id="IPR009321">
    <property type="entry name" value="DUF973"/>
</dbReference>
<keyword evidence="1" id="KW-0472">Membrane</keyword>
<gene>
    <name evidence="2" type="ORF">KN1_11900</name>
</gene>
<dbReference type="AlphaFoldDB" id="A0A8D5U6H3"/>
<keyword evidence="1" id="KW-1133">Transmembrane helix</keyword>
<organism evidence="2 3">
    <name type="scientific">Stygiolobus caldivivus</name>
    <dbReference type="NCBI Taxonomy" id="2824673"/>
    <lineage>
        <taxon>Archaea</taxon>
        <taxon>Thermoproteota</taxon>
        <taxon>Thermoprotei</taxon>
        <taxon>Sulfolobales</taxon>
        <taxon>Sulfolobaceae</taxon>
        <taxon>Stygiolobus</taxon>
    </lineage>
</organism>
<name>A0A8D5U6H3_9CREN</name>
<feature type="transmembrane region" description="Helical" evidence="1">
    <location>
        <begin position="12"/>
        <end position="37"/>
    </location>
</feature>
<sequence length="273" mass="27926">MESSRRLVKGLGTTGIIGITVAVVAIVIIAVLAVVLLSGKGASTSVTPTVSSSNYTMPPGGLSSSTSVKPIGVGQMECINGEYQVTVDLNSSIYTKVLSAYIYGTNVKDTAIYDPSLNPGGNLVTICFPVNNPFTPIPGHTYDIVLELSNGQSVIVPVKYQGSAPGGIPTVTQVGTGTLFYNSTSGEYVATIVLHSTATVSIESANIVGTTASATSVSNYTLTAGYNTITLYFPPSNSFTPQPGSTYQVSIGLSDGAVVQVAVSYVGNSTAAS</sequence>
<evidence type="ECO:0000313" key="2">
    <source>
        <dbReference type="EMBL" id="BCU69893.1"/>
    </source>
</evidence>
<dbReference type="KEGG" id="csty:KN1_11900"/>
<dbReference type="Proteomes" id="UP000825123">
    <property type="component" value="Chromosome"/>
</dbReference>
<dbReference type="GeneID" id="66162926"/>
<dbReference type="Pfam" id="PF06157">
    <property type="entry name" value="DUF973"/>
    <property type="match status" value="2"/>
</dbReference>
<dbReference type="RefSeq" id="WP_221289961.1">
    <property type="nucleotide sequence ID" value="NZ_AP024597.1"/>
</dbReference>
<keyword evidence="1" id="KW-0812">Transmembrane</keyword>